<proteinExistence type="predicted"/>
<dbReference type="STRING" id="1391654.AKJ09_04216"/>
<reference evidence="2 3" key="1">
    <citation type="submission" date="2015-08" db="EMBL/GenBank/DDBJ databases">
        <authorList>
            <person name="Babu N.S."/>
            <person name="Beckwith C.J."/>
            <person name="Beseler K.G."/>
            <person name="Brison A."/>
            <person name="Carone J.V."/>
            <person name="Caskin T.P."/>
            <person name="Diamond M."/>
            <person name="Durham M.E."/>
            <person name="Foxe J.M."/>
            <person name="Go M."/>
            <person name="Henderson B.A."/>
            <person name="Jones I.B."/>
            <person name="McGettigan J.A."/>
            <person name="Micheletti S.J."/>
            <person name="Nasrallah M.E."/>
            <person name="Ortiz D."/>
            <person name="Piller C.R."/>
            <person name="Privatt S.R."/>
            <person name="Schneider S.L."/>
            <person name="Sharp S."/>
            <person name="Smith T.C."/>
            <person name="Stanton J.D."/>
            <person name="Ullery H.E."/>
            <person name="Wilson R.J."/>
            <person name="Serrano M.G."/>
            <person name="Buck G."/>
            <person name="Lee V."/>
            <person name="Wang Y."/>
            <person name="Carvalho R."/>
            <person name="Voegtly L."/>
            <person name="Shi R."/>
            <person name="Duckworth R."/>
            <person name="Johnson A."/>
            <person name="Loviza R."/>
            <person name="Walstead R."/>
            <person name="Shah Z."/>
            <person name="Kiflezghi M."/>
            <person name="Wade K."/>
            <person name="Ball S.L."/>
            <person name="Bradley K.W."/>
            <person name="Asai D.J."/>
            <person name="Bowman C.A."/>
            <person name="Russell D.A."/>
            <person name="Pope W.H."/>
            <person name="Jacobs-Sera D."/>
            <person name="Hendrix R.W."/>
            <person name="Hatfull G.F."/>
        </authorList>
    </citation>
    <scope>NUCLEOTIDE SEQUENCE [LARGE SCALE GENOMIC DNA]</scope>
    <source>
        <strain evidence="2 3">DSM 27648</strain>
    </source>
</reference>
<gene>
    <name evidence="2" type="ORF">AKJ09_04216</name>
</gene>
<organism evidence="2 3">
    <name type="scientific">Labilithrix luteola</name>
    <dbReference type="NCBI Taxonomy" id="1391654"/>
    <lineage>
        <taxon>Bacteria</taxon>
        <taxon>Pseudomonadati</taxon>
        <taxon>Myxococcota</taxon>
        <taxon>Polyangia</taxon>
        <taxon>Polyangiales</taxon>
        <taxon>Labilitrichaceae</taxon>
        <taxon>Labilithrix</taxon>
    </lineage>
</organism>
<dbReference type="Proteomes" id="UP000064967">
    <property type="component" value="Chromosome"/>
</dbReference>
<evidence type="ECO:0000256" key="1">
    <source>
        <dbReference type="SAM" id="MobiDB-lite"/>
    </source>
</evidence>
<feature type="region of interest" description="Disordered" evidence="1">
    <location>
        <begin position="18"/>
        <end position="46"/>
    </location>
</feature>
<protein>
    <submittedName>
        <fullName evidence="2">Uncharacterized protein</fullName>
    </submittedName>
</protein>
<dbReference type="AlphaFoldDB" id="A0A0K1PVJ7"/>
<keyword evidence="3" id="KW-1185">Reference proteome</keyword>
<sequence length="425" mass="43247">MMLGTLVVPACTGEDPALSVTLGDGGGTPPTTSGTPDTGGGSDSGGPTCPKDLGDCDGDPSTGCEASLLAPDNCGSCRHACGGTAACIAGQCAPETVSSTLDHPFGFALAGQRALWLSPDAVFGCTVANCATSTAIMVDYDTSTVKPVPGQIYSPRQIAVDGTTFYYDTCTSALTGCAPAACPITGCKSGGAINGSTPVVTTSSRRRPTVLFGGPGAIYTYHGLDGLNRYSLPAPSTVTYPKMDLHDYFGDGYVDAQHFVYIDNNQSLANPTGGLYVCPADGCVGTRGATLLPPPVRLLAVANDIAFTTSGGNANRPSASVIACSITGCGGAGTILAQNQAYISDIVADDRDVFWATIGAADPTTNTAPVGTIMRCSLPSCTGGPQKIADQVLNPVGIQLDADYVYWITYGTGTNKNGTLVRSRR</sequence>
<dbReference type="EMBL" id="CP012333">
    <property type="protein sequence ID" value="AKU97552.1"/>
    <property type="molecule type" value="Genomic_DNA"/>
</dbReference>
<evidence type="ECO:0000313" key="2">
    <source>
        <dbReference type="EMBL" id="AKU97552.1"/>
    </source>
</evidence>
<dbReference type="KEGG" id="llu:AKJ09_04216"/>
<evidence type="ECO:0000313" key="3">
    <source>
        <dbReference type="Proteomes" id="UP000064967"/>
    </source>
</evidence>
<accession>A0A0K1PVJ7</accession>
<name>A0A0K1PVJ7_9BACT</name>